<sequence length="139" mass="16398">MMWGLASNDEFKECTWKNLYVTVVWDIKNTLFVRFGTRCMLPQCNREDIQMHAPKRSQATLPSEVQIQFLLAARQQHSVSAGCKTTTFSFCWLMVARQQHPQFHIIFIYCLACHIHLLHRTFVLSLDYKRLKNYTQKIG</sequence>
<accession>A0A1Z5RCR1</accession>
<organism evidence="1 2">
    <name type="scientific">Sorghum bicolor</name>
    <name type="common">Sorghum</name>
    <name type="synonym">Sorghum vulgare</name>
    <dbReference type="NCBI Taxonomy" id="4558"/>
    <lineage>
        <taxon>Eukaryota</taxon>
        <taxon>Viridiplantae</taxon>
        <taxon>Streptophyta</taxon>
        <taxon>Embryophyta</taxon>
        <taxon>Tracheophyta</taxon>
        <taxon>Spermatophyta</taxon>
        <taxon>Magnoliopsida</taxon>
        <taxon>Liliopsida</taxon>
        <taxon>Poales</taxon>
        <taxon>Poaceae</taxon>
        <taxon>PACMAD clade</taxon>
        <taxon>Panicoideae</taxon>
        <taxon>Andropogonodae</taxon>
        <taxon>Andropogoneae</taxon>
        <taxon>Sorghinae</taxon>
        <taxon>Sorghum</taxon>
    </lineage>
</organism>
<gene>
    <name evidence="1" type="ORF">SORBI_3006G067150</name>
</gene>
<dbReference type="EMBL" id="CM000765">
    <property type="protein sequence ID" value="OQU81507.1"/>
    <property type="molecule type" value="Genomic_DNA"/>
</dbReference>
<proteinExistence type="predicted"/>
<dbReference type="Gramene" id="OQU81507">
    <property type="protein sequence ID" value="OQU81507"/>
    <property type="gene ID" value="SORBI_3006G067150"/>
</dbReference>
<reference evidence="2" key="2">
    <citation type="journal article" date="2018" name="Plant J.">
        <title>The Sorghum bicolor reference genome: improved assembly, gene annotations, a transcriptome atlas, and signatures of genome organization.</title>
        <authorList>
            <person name="McCormick R.F."/>
            <person name="Truong S.K."/>
            <person name="Sreedasyam A."/>
            <person name="Jenkins J."/>
            <person name="Shu S."/>
            <person name="Sims D."/>
            <person name="Kennedy M."/>
            <person name="Amirebrahimi M."/>
            <person name="Weers B.D."/>
            <person name="McKinley B."/>
            <person name="Mattison A."/>
            <person name="Morishige D.T."/>
            <person name="Grimwood J."/>
            <person name="Schmutz J."/>
            <person name="Mullet J.E."/>
        </authorList>
    </citation>
    <scope>NUCLEOTIDE SEQUENCE [LARGE SCALE GENOMIC DNA]</scope>
    <source>
        <strain evidence="2">cv. BTx623</strain>
    </source>
</reference>
<name>A0A1Z5RCR1_SORBI</name>
<dbReference type="Proteomes" id="UP000000768">
    <property type="component" value="Chromosome 6"/>
</dbReference>
<dbReference type="InParanoid" id="A0A1Z5RCR1"/>
<evidence type="ECO:0000313" key="1">
    <source>
        <dbReference type="EMBL" id="OQU81507.1"/>
    </source>
</evidence>
<dbReference type="AlphaFoldDB" id="A0A1Z5RCR1"/>
<keyword evidence="2" id="KW-1185">Reference proteome</keyword>
<protein>
    <submittedName>
        <fullName evidence="1">Uncharacterized protein</fullName>
    </submittedName>
</protein>
<reference evidence="1 2" key="1">
    <citation type="journal article" date="2009" name="Nature">
        <title>The Sorghum bicolor genome and the diversification of grasses.</title>
        <authorList>
            <person name="Paterson A.H."/>
            <person name="Bowers J.E."/>
            <person name="Bruggmann R."/>
            <person name="Dubchak I."/>
            <person name="Grimwood J."/>
            <person name="Gundlach H."/>
            <person name="Haberer G."/>
            <person name="Hellsten U."/>
            <person name="Mitros T."/>
            <person name="Poliakov A."/>
            <person name="Schmutz J."/>
            <person name="Spannagl M."/>
            <person name="Tang H."/>
            <person name="Wang X."/>
            <person name="Wicker T."/>
            <person name="Bharti A.K."/>
            <person name="Chapman J."/>
            <person name="Feltus F.A."/>
            <person name="Gowik U."/>
            <person name="Grigoriev I.V."/>
            <person name="Lyons E."/>
            <person name="Maher C.A."/>
            <person name="Martis M."/>
            <person name="Narechania A."/>
            <person name="Otillar R.P."/>
            <person name="Penning B.W."/>
            <person name="Salamov A.A."/>
            <person name="Wang Y."/>
            <person name="Zhang L."/>
            <person name="Carpita N.C."/>
            <person name="Freeling M."/>
            <person name="Gingle A.R."/>
            <person name="Hash C.T."/>
            <person name="Keller B."/>
            <person name="Klein P."/>
            <person name="Kresovich S."/>
            <person name="McCann M.C."/>
            <person name="Ming R."/>
            <person name="Peterson D.G."/>
            <person name="Mehboob-ur-Rahman"/>
            <person name="Ware D."/>
            <person name="Westhoff P."/>
            <person name="Mayer K.F."/>
            <person name="Messing J."/>
            <person name="Rokhsar D.S."/>
        </authorList>
    </citation>
    <scope>NUCLEOTIDE SEQUENCE [LARGE SCALE GENOMIC DNA]</scope>
    <source>
        <strain evidence="2">cv. BTx623</strain>
    </source>
</reference>
<evidence type="ECO:0000313" key="2">
    <source>
        <dbReference type="Proteomes" id="UP000000768"/>
    </source>
</evidence>